<comment type="caution">
    <text evidence="1">The sequence shown here is derived from an EMBL/GenBank/DDBJ whole genome shotgun (WGS) entry which is preliminary data.</text>
</comment>
<dbReference type="AlphaFoldDB" id="A0A1L8RCV9"/>
<dbReference type="EMBL" id="JXKH01000008">
    <property type="protein sequence ID" value="OJG17601.1"/>
    <property type="molecule type" value="Genomic_DNA"/>
</dbReference>
<reference evidence="1 2" key="1">
    <citation type="submission" date="2014-12" db="EMBL/GenBank/DDBJ databases">
        <title>Draft genome sequences of 29 type strains of Enterococci.</title>
        <authorList>
            <person name="Zhong Z."/>
            <person name="Sun Z."/>
            <person name="Liu W."/>
            <person name="Zhang W."/>
            <person name="Zhang H."/>
        </authorList>
    </citation>
    <scope>NUCLEOTIDE SEQUENCE [LARGE SCALE GENOMIC DNA]</scope>
    <source>
        <strain evidence="1 2">DSM 17029</strain>
    </source>
</reference>
<sequence length="37" mass="4466">MHKKANKMNLNTKKSKKWMKFQNSCGKITLLKREWGE</sequence>
<evidence type="ECO:0000313" key="1">
    <source>
        <dbReference type="EMBL" id="OJG17601.1"/>
    </source>
</evidence>
<gene>
    <name evidence="1" type="ORF">RU97_GL002609</name>
</gene>
<evidence type="ECO:0000313" key="2">
    <source>
        <dbReference type="Proteomes" id="UP000181884"/>
    </source>
</evidence>
<name>A0A1L8RCV9_9ENTE</name>
<dbReference type="Proteomes" id="UP000181884">
    <property type="component" value="Unassembled WGS sequence"/>
</dbReference>
<accession>A0A1L8RCV9</accession>
<organism evidence="1 2">
    <name type="scientific">Enterococcus canis</name>
    <dbReference type="NCBI Taxonomy" id="214095"/>
    <lineage>
        <taxon>Bacteria</taxon>
        <taxon>Bacillati</taxon>
        <taxon>Bacillota</taxon>
        <taxon>Bacilli</taxon>
        <taxon>Lactobacillales</taxon>
        <taxon>Enterococcaceae</taxon>
        <taxon>Enterococcus</taxon>
    </lineage>
</organism>
<keyword evidence="2" id="KW-1185">Reference proteome</keyword>
<protein>
    <submittedName>
        <fullName evidence="1">Uncharacterized protein</fullName>
    </submittedName>
</protein>
<proteinExistence type="predicted"/>